<dbReference type="RefSeq" id="WP_197642189.1">
    <property type="nucleotide sequence ID" value="NZ_JAEACP010000003.1"/>
</dbReference>
<evidence type="ECO:0000313" key="1">
    <source>
        <dbReference type="EMBL" id="MFC3087721.1"/>
    </source>
</evidence>
<gene>
    <name evidence="1" type="ORF">ACFOD6_16865</name>
</gene>
<dbReference type="EMBL" id="JBHRSM010000026">
    <property type="protein sequence ID" value="MFC3087721.1"/>
    <property type="molecule type" value="Genomic_DNA"/>
</dbReference>
<evidence type="ECO:0000313" key="2">
    <source>
        <dbReference type="Proteomes" id="UP001595445"/>
    </source>
</evidence>
<comment type="caution">
    <text evidence="1">The sequence shown here is derived from an EMBL/GenBank/DDBJ whole genome shotgun (WGS) entry which is preliminary data.</text>
</comment>
<sequence>MRAALLPFIALSACIAGEDVGGVPVISDTSAVADAGPVNEGNGVVGLVSGGMTDTGAQQWQYTQLECATGSYVVISTYDEMGVSERRAFRLARYVKDQRNAGTTASLETFFKASAKAGMRPLQNQFHKGWADESGCKKFYPSVKRNWPEMTDAEKAQLETQRSLIASVVGVTVTKQ</sequence>
<organism evidence="1 2">
    <name type="scientific">Tabrizicola soli</name>
    <dbReference type="NCBI Taxonomy" id="2185115"/>
    <lineage>
        <taxon>Bacteria</taxon>
        <taxon>Pseudomonadati</taxon>
        <taxon>Pseudomonadota</taxon>
        <taxon>Alphaproteobacteria</taxon>
        <taxon>Rhodobacterales</taxon>
        <taxon>Paracoccaceae</taxon>
        <taxon>Tabrizicola</taxon>
    </lineage>
</organism>
<protein>
    <recommendedName>
        <fullName evidence="3">Lipoprotein</fullName>
    </recommendedName>
</protein>
<name>A0ABV7DXY8_9RHOB</name>
<dbReference type="Proteomes" id="UP001595445">
    <property type="component" value="Unassembled WGS sequence"/>
</dbReference>
<evidence type="ECO:0008006" key="3">
    <source>
        <dbReference type="Google" id="ProtNLM"/>
    </source>
</evidence>
<proteinExistence type="predicted"/>
<reference evidence="2" key="1">
    <citation type="journal article" date="2019" name="Int. J. Syst. Evol. Microbiol.">
        <title>The Global Catalogue of Microorganisms (GCM) 10K type strain sequencing project: providing services to taxonomists for standard genome sequencing and annotation.</title>
        <authorList>
            <consortium name="The Broad Institute Genomics Platform"/>
            <consortium name="The Broad Institute Genome Sequencing Center for Infectious Disease"/>
            <person name="Wu L."/>
            <person name="Ma J."/>
        </authorList>
    </citation>
    <scope>NUCLEOTIDE SEQUENCE [LARGE SCALE GENOMIC DNA]</scope>
    <source>
        <strain evidence="2">KCTC 62102</strain>
    </source>
</reference>
<accession>A0ABV7DXY8</accession>
<keyword evidence="2" id="KW-1185">Reference proteome</keyword>